<dbReference type="InterPro" id="IPR036390">
    <property type="entry name" value="WH_DNA-bd_sf"/>
</dbReference>
<name>A0A395XS82_9FIRM</name>
<dbReference type="EMBL" id="QSAJ01000003">
    <property type="protein sequence ID" value="RGW55469.1"/>
    <property type="molecule type" value="Genomic_DNA"/>
</dbReference>
<dbReference type="SUPFAM" id="SSF46785">
    <property type="entry name" value="Winged helix' DNA-binding domain"/>
    <property type="match status" value="1"/>
</dbReference>
<gene>
    <name evidence="1" type="ORF">DWV67_01895</name>
</gene>
<evidence type="ECO:0000313" key="1">
    <source>
        <dbReference type="EMBL" id="RGW55469.1"/>
    </source>
</evidence>
<dbReference type="AlphaFoldDB" id="A0A395XS82"/>
<dbReference type="Gene3D" id="1.10.10.10">
    <property type="entry name" value="Winged helix-like DNA-binding domain superfamily/Winged helix DNA-binding domain"/>
    <property type="match status" value="1"/>
</dbReference>
<reference evidence="1 2" key="1">
    <citation type="submission" date="2018-08" db="EMBL/GenBank/DDBJ databases">
        <title>A genome reference for cultivated species of the human gut microbiota.</title>
        <authorList>
            <person name="Zou Y."/>
            <person name="Xue W."/>
            <person name="Luo G."/>
        </authorList>
    </citation>
    <scope>NUCLEOTIDE SEQUENCE [LARGE SCALE GENOMIC DNA]</scope>
    <source>
        <strain evidence="1 2">AF12-11</strain>
    </source>
</reference>
<sequence>MGKKIAIIATDFLEQFIENMITELDMGFQYHIFTYEKFEDIREIYKKIGPEYDGILASGSFPAHMIHLYYPEEKRPIGCFNTDDTAMYRLLLKLLQENRKLDFSRVYADIMDLFGGNLTAFVEGRETMPDLTILSNETFTLERMQKLEEEQYEKHLNLWKEGKTDLSITRFSSIVKRLKEQGVNVYFPYPGQQYVQNICERLLSDIEKRELEERQPCVIVVRLLGQENSVSYLRELDSNYIRLESMMMEMFGNGITEFSLHRYHYGMEILATKKDVLKITENLSRDGLFAELKKRKTGWNFCIGYGFGAGIAQARLNALNACHEAELKKNTSYVVTEKEELIGPLGVEATETFMVDNQSYRDIKSKLSPITVSKVMSALEASAEKEITAQELAFRLGVTKRSANRFLSTLEREEILKVAYKKRTTSRGRPESVFVRKRKVADDGYFFFVYWFW</sequence>
<protein>
    <recommendedName>
        <fullName evidence="3">Transcriptional regulator</fullName>
    </recommendedName>
</protein>
<evidence type="ECO:0008006" key="3">
    <source>
        <dbReference type="Google" id="ProtNLM"/>
    </source>
</evidence>
<dbReference type="InterPro" id="IPR036388">
    <property type="entry name" value="WH-like_DNA-bd_sf"/>
</dbReference>
<dbReference type="Proteomes" id="UP000266376">
    <property type="component" value="Unassembled WGS sequence"/>
</dbReference>
<organism evidence="1 2">
    <name type="scientific">Dorea formicigenerans</name>
    <dbReference type="NCBI Taxonomy" id="39486"/>
    <lineage>
        <taxon>Bacteria</taxon>
        <taxon>Bacillati</taxon>
        <taxon>Bacillota</taxon>
        <taxon>Clostridia</taxon>
        <taxon>Lachnospirales</taxon>
        <taxon>Lachnospiraceae</taxon>
        <taxon>Dorea</taxon>
    </lineage>
</organism>
<proteinExistence type="predicted"/>
<accession>A0A395XS82</accession>
<evidence type="ECO:0000313" key="2">
    <source>
        <dbReference type="Proteomes" id="UP000266376"/>
    </source>
</evidence>
<comment type="caution">
    <text evidence="1">The sequence shown here is derived from an EMBL/GenBank/DDBJ whole genome shotgun (WGS) entry which is preliminary data.</text>
</comment>